<feature type="region of interest" description="Disordered" evidence="1">
    <location>
        <begin position="1"/>
        <end position="22"/>
    </location>
</feature>
<evidence type="ECO:0000256" key="1">
    <source>
        <dbReference type="SAM" id="MobiDB-lite"/>
    </source>
</evidence>
<dbReference type="EMBL" id="FOSN01000002">
    <property type="protein sequence ID" value="SFK10132.1"/>
    <property type="molecule type" value="Genomic_DNA"/>
</dbReference>
<reference evidence="2 3" key="1">
    <citation type="submission" date="2016-10" db="EMBL/GenBank/DDBJ databases">
        <authorList>
            <person name="de Groot N.N."/>
        </authorList>
    </citation>
    <scope>NUCLEOTIDE SEQUENCE [LARGE SCALE GENOMIC DNA]</scope>
    <source>
        <strain evidence="2 3">NE2</strain>
    </source>
</reference>
<sequence>MRDDDDDINDVIDDEGRDVDDAPFDDAALADLYRKLDLDPTPAPPSSETTPDSFAWLDAIDAPRADAPRAHEPWGDPSFSDPRLAGGLACTFLRERPKAVCFEVYADGREIWLPKSAFNLVRDGAHYAVCYPDRLAKDKDLPRTTGYNRRTQGRAPETPRLTATPIRDELAALTNRGREALEETFCEVPIVDVVHETAAAVFVQVASPPDRYGEVTPNEVCLPKSQSILLGDPPHTAVVPKWLARNISKEHRIAHGPPLRLARKLAAGTRRAGYNKLDL</sequence>
<dbReference type="RefSeq" id="WP_091677893.1">
    <property type="nucleotide sequence ID" value="NZ_FOSN01000002.1"/>
</dbReference>
<gene>
    <name evidence="2" type="ORF">SAMN05444581_10291</name>
</gene>
<keyword evidence="3" id="KW-1185">Reference proteome</keyword>
<proteinExistence type="predicted"/>
<dbReference type="Proteomes" id="UP000198755">
    <property type="component" value="Unassembled WGS sequence"/>
</dbReference>
<dbReference type="AlphaFoldDB" id="A0A1I3WRN2"/>
<evidence type="ECO:0000313" key="3">
    <source>
        <dbReference type="Proteomes" id="UP000198755"/>
    </source>
</evidence>
<protein>
    <submittedName>
        <fullName evidence="2">Uncharacterized protein</fullName>
    </submittedName>
</protein>
<dbReference type="STRING" id="1612308.SAMN05444581_10291"/>
<name>A0A1I3WRN2_9HYPH</name>
<evidence type="ECO:0000313" key="2">
    <source>
        <dbReference type="EMBL" id="SFK10132.1"/>
    </source>
</evidence>
<accession>A0A1I3WRN2</accession>
<organism evidence="2 3">
    <name type="scientific">Methylocapsa palsarum</name>
    <dbReference type="NCBI Taxonomy" id="1612308"/>
    <lineage>
        <taxon>Bacteria</taxon>
        <taxon>Pseudomonadati</taxon>
        <taxon>Pseudomonadota</taxon>
        <taxon>Alphaproteobacteria</taxon>
        <taxon>Hyphomicrobiales</taxon>
        <taxon>Beijerinckiaceae</taxon>
        <taxon>Methylocapsa</taxon>
    </lineage>
</organism>